<dbReference type="RefSeq" id="WP_050059231.1">
    <property type="nucleotide sequence ID" value="NZ_JACHEK010000004.1"/>
</dbReference>
<comment type="caution">
    <text evidence="2">The sequence shown here is derived from an EMBL/GenBank/DDBJ whole genome shotgun (WGS) entry which is preliminary data.</text>
</comment>
<proteinExistence type="predicted"/>
<evidence type="ECO:0000313" key="2">
    <source>
        <dbReference type="EMBL" id="MBB6144093.1"/>
    </source>
</evidence>
<dbReference type="Pfam" id="PF18135">
    <property type="entry name" value="Type_ISP_C"/>
    <property type="match status" value="1"/>
</dbReference>
<organism evidence="2 3">
    <name type="scientific">Silvibacterium bohemicum</name>
    <dbReference type="NCBI Taxonomy" id="1577686"/>
    <lineage>
        <taxon>Bacteria</taxon>
        <taxon>Pseudomonadati</taxon>
        <taxon>Acidobacteriota</taxon>
        <taxon>Terriglobia</taxon>
        <taxon>Terriglobales</taxon>
        <taxon>Acidobacteriaceae</taxon>
        <taxon>Silvibacterium</taxon>
    </lineage>
</organism>
<reference evidence="2 3" key="1">
    <citation type="submission" date="2020-08" db="EMBL/GenBank/DDBJ databases">
        <title>Genomic Encyclopedia of Type Strains, Phase IV (KMG-IV): sequencing the most valuable type-strain genomes for metagenomic binning, comparative biology and taxonomic classification.</title>
        <authorList>
            <person name="Goeker M."/>
        </authorList>
    </citation>
    <scope>NUCLEOTIDE SEQUENCE [LARGE SCALE GENOMIC DNA]</scope>
    <source>
        <strain evidence="2 3">DSM 103733</strain>
    </source>
</reference>
<name>A0A841JRQ1_9BACT</name>
<gene>
    <name evidence="2" type="ORF">HNQ77_002045</name>
</gene>
<dbReference type="InterPro" id="IPR041635">
    <property type="entry name" value="Type_ISP_LLaBIII_C"/>
</dbReference>
<keyword evidence="3" id="KW-1185">Reference proteome</keyword>
<accession>A0A841JRQ1</accession>
<evidence type="ECO:0000313" key="3">
    <source>
        <dbReference type="Proteomes" id="UP000538666"/>
    </source>
</evidence>
<dbReference type="Proteomes" id="UP000538666">
    <property type="component" value="Unassembled WGS sequence"/>
</dbReference>
<dbReference type="AlphaFoldDB" id="A0A841JRQ1"/>
<sequence length="123" mass="13767">MTRDWTDAELGKINALAAIQLITVDDALALLGERCVDVYLNGAACWAAVPINVWTYTLSGYQVLKKWLSYRESRLLRRALRPEETQYFAQIVRRIAAILLQAVALDANYLGLIRTATGLSSDH</sequence>
<protein>
    <recommendedName>
        <fullName evidence="1">Type ISP restriction-modification enzyme LLaBIII C-terminal specificity domain-containing protein</fullName>
    </recommendedName>
</protein>
<feature type="domain" description="Type ISP restriction-modification enzyme LLaBIII C-terminal specificity" evidence="1">
    <location>
        <begin position="38"/>
        <end position="79"/>
    </location>
</feature>
<dbReference type="EMBL" id="JACHEK010000004">
    <property type="protein sequence ID" value="MBB6144093.1"/>
    <property type="molecule type" value="Genomic_DNA"/>
</dbReference>
<dbReference type="OrthoDB" id="9814572at2"/>
<evidence type="ECO:0000259" key="1">
    <source>
        <dbReference type="Pfam" id="PF18135"/>
    </source>
</evidence>